<evidence type="ECO:0000256" key="1">
    <source>
        <dbReference type="SAM" id="Coils"/>
    </source>
</evidence>
<dbReference type="Proteomes" id="UP000177746">
    <property type="component" value="Unassembled WGS sequence"/>
</dbReference>
<sequence length="301" mass="33641">MHGEPDGFGSISGDNGLERGPGDDTVTTDSASLDSSIVDVVKNSEHRGIVSDSSAIIYKTFTGKDAIIVIDDKRFPNMKVVLFQLLSPVDFVMIDPNGRRIGKNFDTGEEYNEIPSAFYSGYQTDDKYITVLNPLDGEYKIEIQGTNNGGKYGILTSYISDDTSVTREISGLTEPDQVTTLNVEVNNADPEGIEPEKIVTLEVLLNDIIKAFELGWITDKKLKGRLVKQVKAIIKIEAKIEKVGEKDKKNEEKQIDKLEQKIDKKLARALLIELKGYKKDKINEHAYNIIKEDLEWLINNN</sequence>
<comment type="caution">
    <text evidence="3">The sequence shown here is derived from an EMBL/GenBank/DDBJ whole genome shotgun (WGS) entry which is preliminary data.</text>
</comment>
<protein>
    <submittedName>
        <fullName evidence="3">Uncharacterized protein</fullName>
    </submittedName>
</protein>
<dbReference type="EMBL" id="MHVI01000034">
    <property type="protein sequence ID" value="OHA90171.1"/>
    <property type="molecule type" value="Genomic_DNA"/>
</dbReference>
<evidence type="ECO:0000313" key="3">
    <source>
        <dbReference type="EMBL" id="OHA90171.1"/>
    </source>
</evidence>
<dbReference type="AlphaFoldDB" id="A0A1G2T0M4"/>
<proteinExistence type="predicted"/>
<name>A0A1G2T0M4_9BACT</name>
<reference evidence="3 4" key="1">
    <citation type="journal article" date="2016" name="Nat. Commun.">
        <title>Thousands of microbial genomes shed light on interconnected biogeochemical processes in an aquifer system.</title>
        <authorList>
            <person name="Anantharaman K."/>
            <person name="Brown C.T."/>
            <person name="Hug L.A."/>
            <person name="Sharon I."/>
            <person name="Castelle C.J."/>
            <person name="Probst A.J."/>
            <person name="Thomas B.C."/>
            <person name="Singh A."/>
            <person name="Wilkins M.J."/>
            <person name="Karaoz U."/>
            <person name="Brodie E.L."/>
            <person name="Williams K.H."/>
            <person name="Hubbard S.S."/>
            <person name="Banfield J.F."/>
        </authorList>
    </citation>
    <scope>NUCLEOTIDE SEQUENCE [LARGE SCALE GENOMIC DNA]</scope>
</reference>
<evidence type="ECO:0000256" key="2">
    <source>
        <dbReference type="SAM" id="MobiDB-lite"/>
    </source>
</evidence>
<keyword evidence="1" id="KW-0175">Coiled coil</keyword>
<feature type="coiled-coil region" evidence="1">
    <location>
        <begin position="241"/>
        <end position="275"/>
    </location>
</feature>
<accession>A0A1G2T0M4</accession>
<feature type="region of interest" description="Disordered" evidence="2">
    <location>
        <begin position="1"/>
        <end position="31"/>
    </location>
</feature>
<organism evidence="3 4">
    <name type="scientific">Candidatus Zambryskibacteria bacterium RIFCSPHIGHO2_01_FULL_46_30</name>
    <dbReference type="NCBI Taxonomy" id="1802739"/>
    <lineage>
        <taxon>Bacteria</taxon>
        <taxon>Candidatus Zambryskiibacteriota</taxon>
    </lineage>
</organism>
<evidence type="ECO:0000313" key="4">
    <source>
        <dbReference type="Proteomes" id="UP000177746"/>
    </source>
</evidence>
<gene>
    <name evidence="3" type="ORF">A2665_01145</name>
</gene>